<accession>A0A0A2UQP0</accession>
<evidence type="ECO:0000259" key="5">
    <source>
        <dbReference type="Pfam" id="PF06803"/>
    </source>
</evidence>
<dbReference type="AlphaFoldDB" id="A0A0A2UQP0"/>
<proteinExistence type="predicted"/>
<dbReference type="RefSeq" id="WP_036786361.1">
    <property type="nucleotide sequence ID" value="NZ_AVBG01000014.1"/>
</dbReference>
<sequence>MEEKKTYQQRLKNLNPARAIERGRAYFSEKEFGEKVRAYSGRLGKKGVYYSLLLFYAFKNPDTPKKAKLTIAGALGYLILPVDAIPDLIPAVGFADDSAVIIYAVYQVLSHINDDVRAQAKERVKKLFGDSIDVDELEDPKESDRPAEG</sequence>
<evidence type="ECO:0000256" key="4">
    <source>
        <dbReference type="ARBA" id="ARBA00023136"/>
    </source>
</evidence>
<evidence type="ECO:0000256" key="2">
    <source>
        <dbReference type="ARBA" id="ARBA00022692"/>
    </source>
</evidence>
<evidence type="ECO:0000313" key="7">
    <source>
        <dbReference type="Proteomes" id="UP000030153"/>
    </source>
</evidence>
<evidence type="ECO:0000256" key="1">
    <source>
        <dbReference type="ARBA" id="ARBA00004127"/>
    </source>
</evidence>
<feature type="domain" description="DUF1232" evidence="5">
    <location>
        <begin position="67"/>
        <end position="102"/>
    </location>
</feature>
<comment type="subcellular location">
    <subcellularLocation>
        <location evidence="1">Endomembrane system</location>
        <topology evidence="1">Multi-pass membrane protein</topology>
    </subcellularLocation>
</comment>
<organism evidence="6 7">
    <name type="scientific">Pontibacillus chungwhensis BH030062</name>
    <dbReference type="NCBI Taxonomy" id="1385513"/>
    <lineage>
        <taxon>Bacteria</taxon>
        <taxon>Bacillati</taxon>
        <taxon>Bacillota</taxon>
        <taxon>Bacilli</taxon>
        <taxon>Bacillales</taxon>
        <taxon>Bacillaceae</taxon>
        <taxon>Pontibacillus</taxon>
    </lineage>
</organism>
<dbReference type="Proteomes" id="UP000030153">
    <property type="component" value="Unassembled WGS sequence"/>
</dbReference>
<dbReference type="OrthoDB" id="9793277at2"/>
<keyword evidence="7" id="KW-1185">Reference proteome</keyword>
<dbReference type="Pfam" id="PF06803">
    <property type="entry name" value="DUF1232"/>
    <property type="match status" value="1"/>
</dbReference>
<keyword evidence="4" id="KW-0472">Membrane</keyword>
<gene>
    <name evidence="6" type="ORF">N780_06055</name>
</gene>
<protein>
    <recommendedName>
        <fullName evidence="5">DUF1232 domain-containing protein</fullName>
    </recommendedName>
</protein>
<dbReference type="InterPro" id="IPR010652">
    <property type="entry name" value="DUF1232"/>
</dbReference>
<evidence type="ECO:0000256" key="3">
    <source>
        <dbReference type="ARBA" id="ARBA00022989"/>
    </source>
</evidence>
<evidence type="ECO:0000313" key="6">
    <source>
        <dbReference type="EMBL" id="KGP90259.1"/>
    </source>
</evidence>
<dbReference type="STRING" id="1385513.N780_06055"/>
<dbReference type="EMBL" id="AVBG01000014">
    <property type="protein sequence ID" value="KGP90259.1"/>
    <property type="molecule type" value="Genomic_DNA"/>
</dbReference>
<keyword evidence="3" id="KW-1133">Transmembrane helix</keyword>
<keyword evidence="2" id="KW-0812">Transmembrane</keyword>
<dbReference type="GO" id="GO:0012505">
    <property type="term" value="C:endomembrane system"/>
    <property type="evidence" value="ECO:0007669"/>
    <property type="project" value="UniProtKB-SubCell"/>
</dbReference>
<name>A0A0A2UQP0_9BACI</name>
<reference evidence="6 7" key="1">
    <citation type="submission" date="2013-08" db="EMBL/GenBank/DDBJ databases">
        <title>Genome of Pontibacillus chungwhensis.</title>
        <authorList>
            <person name="Wang Q."/>
            <person name="Wang G."/>
        </authorList>
    </citation>
    <scope>NUCLEOTIDE SEQUENCE [LARGE SCALE GENOMIC DNA]</scope>
    <source>
        <strain evidence="6 7">BH030062</strain>
    </source>
</reference>
<dbReference type="eggNOG" id="COG3339">
    <property type="taxonomic scope" value="Bacteria"/>
</dbReference>
<comment type="caution">
    <text evidence="6">The sequence shown here is derived from an EMBL/GenBank/DDBJ whole genome shotgun (WGS) entry which is preliminary data.</text>
</comment>